<organism evidence="3 4">
    <name type="scientific">Pontibacter diazotrophicus</name>
    <dbReference type="NCBI Taxonomy" id="1400979"/>
    <lineage>
        <taxon>Bacteria</taxon>
        <taxon>Pseudomonadati</taxon>
        <taxon>Bacteroidota</taxon>
        <taxon>Cytophagia</taxon>
        <taxon>Cytophagales</taxon>
        <taxon>Hymenobacteraceae</taxon>
        <taxon>Pontibacter</taxon>
    </lineage>
</organism>
<dbReference type="OrthoDB" id="9806233at2"/>
<feature type="domain" description="3-keto-alpha-glucoside-1,2-lyase/3-keto-2-hydroxy-glucal hydratase" evidence="2">
    <location>
        <begin position="262"/>
        <end position="471"/>
    </location>
</feature>
<feature type="signal peptide" evidence="1">
    <location>
        <begin position="1"/>
        <end position="23"/>
    </location>
</feature>
<evidence type="ECO:0000256" key="1">
    <source>
        <dbReference type="SAM" id="SignalP"/>
    </source>
</evidence>
<evidence type="ECO:0000313" key="4">
    <source>
        <dbReference type="Proteomes" id="UP000256708"/>
    </source>
</evidence>
<dbReference type="Gene3D" id="2.60.120.560">
    <property type="entry name" value="Exo-inulinase, domain 1"/>
    <property type="match status" value="2"/>
</dbReference>
<feature type="chain" id="PRO_5017636418" evidence="1">
    <location>
        <begin position="24"/>
        <end position="473"/>
    </location>
</feature>
<dbReference type="InterPro" id="IPR010496">
    <property type="entry name" value="AL/BT2_dom"/>
</dbReference>
<evidence type="ECO:0000259" key="2">
    <source>
        <dbReference type="Pfam" id="PF06439"/>
    </source>
</evidence>
<accession>A0A3D8L815</accession>
<protein>
    <submittedName>
        <fullName evidence="3">DUF1080 domain-containing protein</fullName>
    </submittedName>
</protein>
<comment type="caution">
    <text evidence="3">The sequence shown here is derived from an EMBL/GenBank/DDBJ whole genome shotgun (WGS) entry which is preliminary data.</text>
</comment>
<dbReference type="GO" id="GO:0016787">
    <property type="term" value="F:hydrolase activity"/>
    <property type="evidence" value="ECO:0007669"/>
    <property type="project" value="InterPro"/>
</dbReference>
<gene>
    <name evidence="3" type="ORF">DXT99_19390</name>
</gene>
<name>A0A3D8L815_9BACT</name>
<reference evidence="4" key="1">
    <citation type="submission" date="2018-08" db="EMBL/GenBank/DDBJ databases">
        <authorList>
            <person name="Liu Z.-W."/>
            <person name="Du Z.-J."/>
        </authorList>
    </citation>
    <scope>NUCLEOTIDE SEQUENCE [LARGE SCALE GENOMIC DNA]</scope>
    <source>
        <strain evidence="4">H4X</strain>
    </source>
</reference>
<dbReference type="Pfam" id="PF06439">
    <property type="entry name" value="3keto-disac_hyd"/>
    <property type="match status" value="2"/>
</dbReference>
<keyword evidence="1" id="KW-0732">Signal</keyword>
<evidence type="ECO:0000313" key="3">
    <source>
        <dbReference type="EMBL" id="RDV13514.1"/>
    </source>
</evidence>
<proteinExistence type="predicted"/>
<feature type="domain" description="3-keto-alpha-glucoside-1,2-lyase/3-keto-2-hydroxy-glucal hydratase" evidence="2">
    <location>
        <begin position="46"/>
        <end position="232"/>
    </location>
</feature>
<dbReference type="AlphaFoldDB" id="A0A3D8L815"/>
<dbReference type="EMBL" id="QRGR01000023">
    <property type="protein sequence ID" value="RDV13514.1"/>
    <property type="molecule type" value="Genomic_DNA"/>
</dbReference>
<keyword evidence="4" id="KW-1185">Reference proteome</keyword>
<sequence>MKRSHLPLLLLLFPVTCIQSGCASRSNETVQTTQTAQGTEAAQESGWTQLFNGNDLTGWEQVNGSAAYRVEDGAIVGTTTMNSPNSFLAADKEYGDYILEFEVMLDNDINSGVQFRSISDPAVMGGRVHGYQFELDPSDRKWTGGIYDEARRGWLYPLSLNPDAQSAFKKGEWNKARIEAIGNKIKTWINDVPVAAVVDDMTPSGLIALQVHSIGNAEDAGKEIKWRNIRIKTSDLEHREGHDAFVVNLVPNTLTEQEKEQGWSLLWDGETTEGWRGAYKDKFPEGGWKVQDGELHVLESGGGESVHGGDIVTEKEYDAFDLQVQFKLTEGANSGIKYFVTEKENVQNASAIGLEYQLLDDEKHPDAKMGRDGNRTIASLYDLKTSEKNKRFLKPIGEWNQARLIVRPDKTVEHWLNGIKVLEYERGSEEFRNLVAQSKYKNWENFGEAEKGHILLQDHGNNVAFRSIKIKEL</sequence>
<dbReference type="Proteomes" id="UP000256708">
    <property type="component" value="Unassembled WGS sequence"/>
</dbReference>